<reference evidence="1 2" key="1">
    <citation type="submission" date="2016-08" db="EMBL/GenBank/DDBJ databases">
        <title>A Parts List for Fungal Cellulosomes Revealed by Comparative Genomics.</title>
        <authorList>
            <consortium name="DOE Joint Genome Institute"/>
            <person name="Haitjema C.H."/>
            <person name="Gilmore S.P."/>
            <person name="Henske J.K."/>
            <person name="Solomon K.V."/>
            <person name="De Groot R."/>
            <person name="Kuo A."/>
            <person name="Mondo S.J."/>
            <person name="Salamov A.A."/>
            <person name="Labutti K."/>
            <person name="Zhao Z."/>
            <person name="Chiniquy J."/>
            <person name="Barry K."/>
            <person name="Brewer H.M."/>
            <person name="Purvine S.O."/>
            <person name="Wright A.T."/>
            <person name="Boxma B."/>
            <person name="Van Alen T."/>
            <person name="Hackstein J.H."/>
            <person name="Baker S.E."/>
            <person name="Grigoriev I.V."/>
            <person name="O'Malley M.A."/>
        </authorList>
    </citation>
    <scope>NUCLEOTIDE SEQUENCE [LARGE SCALE GENOMIC DNA]</scope>
    <source>
        <strain evidence="1 2">G1</strain>
    </source>
</reference>
<comment type="caution">
    <text evidence="1">The sequence shown here is derived from an EMBL/GenBank/DDBJ whole genome shotgun (WGS) entry which is preliminary data.</text>
</comment>
<gene>
    <name evidence="1" type="ORF">LY90DRAFT_501778</name>
</gene>
<proteinExistence type="predicted"/>
<protein>
    <submittedName>
        <fullName evidence="1">Uncharacterized protein</fullName>
    </submittedName>
</protein>
<name>A0A1Y2EXY2_9FUNG</name>
<sequence>MEEYKNDRKEANGDILKALALCNDTINFYKNFTTRYESFLSAKEGQLLSKLITNAIYDIFACLENIVTPSTTVIPSNINNREIFNYNLYLDTITRYPKTAILFDFKMDSNSFISDISIKKKFETYTHNLLNYIFNKYNTADDLSSLISMKTADVLNLPYRKFISSKNKDKGKSPEPIVVPPQPLDIPMASTSSPKIINPPSISDSEELKQLTKQNTKLNEADSVKYFPSRALYREYKVVDSNVAEWAKSTAVKLSASNRKVSFQVPYKLTYSDSSSEQAKDPATFQKIFNIKKPMFSGNVEDADDFVYQFHNYLHHFAHPPNEEYLCTAFLSCLPSSQRNYFYNKFLPARGVGSSRISIPFNELLAHFQTKFATYSIDEA</sequence>
<organism evidence="1 2">
    <name type="scientific">Neocallimastix californiae</name>
    <dbReference type="NCBI Taxonomy" id="1754190"/>
    <lineage>
        <taxon>Eukaryota</taxon>
        <taxon>Fungi</taxon>
        <taxon>Fungi incertae sedis</taxon>
        <taxon>Chytridiomycota</taxon>
        <taxon>Chytridiomycota incertae sedis</taxon>
        <taxon>Neocallimastigomycetes</taxon>
        <taxon>Neocallimastigales</taxon>
        <taxon>Neocallimastigaceae</taxon>
        <taxon>Neocallimastix</taxon>
    </lineage>
</organism>
<keyword evidence="2" id="KW-1185">Reference proteome</keyword>
<evidence type="ECO:0000313" key="2">
    <source>
        <dbReference type="Proteomes" id="UP000193920"/>
    </source>
</evidence>
<evidence type="ECO:0000313" key="1">
    <source>
        <dbReference type="EMBL" id="ORY76459.1"/>
    </source>
</evidence>
<dbReference type="AlphaFoldDB" id="A0A1Y2EXY2"/>
<accession>A0A1Y2EXY2</accession>
<dbReference type="Proteomes" id="UP000193920">
    <property type="component" value="Unassembled WGS sequence"/>
</dbReference>
<dbReference type="EMBL" id="MCOG01000022">
    <property type="protein sequence ID" value="ORY76459.1"/>
    <property type="molecule type" value="Genomic_DNA"/>
</dbReference>